<name>A0ABU0WDM0_9PROT</name>
<proteinExistence type="predicted"/>
<organism evidence="1 2">
    <name type="scientific">Azospirillum isscasi</name>
    <dbReference type="NCBI Taxonomy" id="3053926"/>
    <lineage>
        <taxon>Bacteria</taxon>
        <taxon>Pseudomonadati</taxon>
        <taxon>Pseudomonadota</taxon>
        <taxon>Alphaproteobacteria</taxon>
        <taxon>Rhodospirillales</taxon>
        <taxon>Azospirillaceae</taxon>
        <taxon>Azospirillum</taxon>
    </lineage>
</organism>
<sequence>MNTALPARVAALRERLNRLHQTGADVAEASELEGLRADLAVRAARLVPQLEKGKLLGEAAIVVPEPASLTEVRKKALDIQAKFSAVPRAATLKKGQAWRTMLEQIDTAGRDLANTVMAAWKGHRSVVFAGETPGAIETKLAKTKANTEALRVYEALYRQFKIAFDSLPADRAAIERARRLGGELEVAARVFDFNVPAEVKSFLEAVQSVSGAPLGLLTPAVLEWLHENGGTDGYRIRSADRI</sequence>
<comment type="caution">
    <text evidence="1">The sequence shown here is derived from an EMBL/GenBank/DDBJ whole genome shotgun (WGS) entry which is preliminary data.</text>
</comment>
<dbReference type="Proteomes" id="UP001227317">
    <property type="component" value="Unassembled WGS sequence"/>
</dbReference>
<evidence type="ECO:0000313" key="1">
    <source>
        <dbReference type="EMBL" id="MDQ2102188.1"/>
    </source>
</evidence>
<evidence type="ECO:0000313" key="2">
    <source>
        <dbReference type="Proteomes" id="UP001227317"/>
    </source>
</evidence>
<dbReference type="EMBL" id="JAUJFI010000016">
    <property type="protein sequence ID" value="MDQ2102188.1"/>
    <property type="molecule type" value="Genomic_DNA"/>
</dbReference>
<reference evidence="1 2" key="1">
    <citation type="submission" date="2023-06" db="EMBL/GenBank/DDBJ databases">
        <title>Azospirillum isscasensis sp.nov, a bacterium isolated from rhizosphere soil of rice.</title>
        <authorList>
            <person name="Wang H."/>
        </authorList>
    </citation>
    <scope>NUCLEOTIDE SEQUENCE [LARGE SCALE GENOMIC DNA]</scope>
    <source>
        <strain evidence="1 2">C340-1</strain>
    </source>
</reference>
<accession>A0ABU0WDM0</accession>
<gene>
    <name evidence="1" type="ORF">QSG27_05735</name>
</gene>
<dbReference type="RefSeq" id="WP_306704168.1">
    <property type="nucleotide sequence ID" value="NZ_JAUJFI010000016.1"/>
</dbReference>
<protein>
    <submittedName>
        <fullName evidence="1">Uncharacterized protein</fullName>
    </submittedName>
</protein>
<keyword evidence="2" id="KW-1185">Reference proteome</keyword>